<gene>
    <name evidence="2" type="ORF">A3C20_04740</name>
</gene>
<dbReference type="EMBL" id="MFLL01000001">
    <property type="protein sequence ID" value="OGG70797.1"/>
    <property type="molecule type" value="Genomic_DNA"/>
</dbReference>
<organism evidence="2 3">
    <name type="scientific">Candidatus Kaiserbacteria bacterium RIFCSPHIGHO2_02_FULL_55_25</name>
    <dbReference type="NCBI Taxonomy" id="1798498"/>
    <lineage>
        <taxon>Bacteria</taxon>
        <taxon>Candidatus Kaiseribacteriota</taxon>
    </lineage>
</organism>
<sequence>MNASTPLAIGLILVVAVGGLVYMQTRNPHPLPTNPQMVPTDAQEDTTLPADSTATTTPPVVQVDAIVQ</sequence>
<dbReference type="AlphaFoldDB" id="A0A1F6EB09"/>
<accession>A0A1F6EB09</accession>
<proteinExistence type="predicted"/>
<dbReference type="Proteomes" id="UP000176914">
    <property type="component" value="Unassembled WGS sequence"/>
</dbReference>
<name>A0A1F6EB09_9BACT</name>
<feature type="compositionally biased region" description="Low complexity" evidence="1">
    <location>
        <begin position="45"/>
        <end position="59"/>
    </location>
</feature>
<evidence type="ECO:0000256" key="1">
    <source>
        <dbReference type="SAM" id="MobiDB-lite"/>
    </source>
</evidence>
<evidence type="ECO:0000313" key="3">
    <source>
        <dbReference type="Proteomes" id="UP000176914"/>
    </source>
</evidence>
<reference evidence="2 3" key="1">
    <citation type="journal article" date="2016" name="Nat. Commun.">
        <title>Thousands of microbial genomes shed light on interconnected biogeochemical processes in an aquifer system.</title>
        <authorList>
            <person name="Anantharaman K."/>
            <person name="Brown C.T."/>
            <person name="Hug L.A."/>
            <person name="Sharon I."/>
            <person name="Castelle C.J."/>
            <person name="Probst A.J."/>
            <person name="Thomas B.C."/>
            <person name="Singh A."/>
            <person name="Wilkins M.J."/>
            <person name="Karaoz U."/>
            <person name="Brodie E.L."/>
            <person name="Williams K.H."/>
            <person name="Hubbard S.S."/>
            <person name="Banfield J.F."/>
        </authorList>
    </citation>
    <scope>NUCLEOTIDE SEQUENCE [LARGE SCALE GENOMIC DNA]</scope>
</reference>
<evidence type="ECO:0000313" key="2">
    <source>
        <dbReference type="EMBL" id="OGG70797.1"/>
    </source>
</evidence>
<protein>
    <submittedName>
        <fullName evidence="2">Uncharacterized protein</fullName>
    </submittedName>
</protein>
<comment type="caution">
    <text evidence="2">The sequence shown here is derived from an EMBL/GenBank/DDBJ whole genome shotgun (WGS) entry which is preliminary data.</text>
</comment>
<feature type="region of interest" description="Disordered" evidence="1">
    <location>
        <begin position="28"/>
        <end position="63"/>
    </location>
</feature>